<organism evidence="2 3">
    <name type="scientific">Candidatus Thiomargarita nelsonii</name>
    <dbReference type="NCBI Taxonomy" id="1003181"/>
    <lineage>
        <taxon>Bacteria</taxon>
        <taxon>Pseudomonadati</taxon>
        <taxon>Pseudomonadota</taxon>
        <taxon>Gammaproteobacteria</taxon>
        <taxon>Thiotrichales</taxon>
        <taxon>Thiotrichaceae</taxon>
        <taxon>Thiomargarita</taxon>
    </lineage>
</organism>
<accession>A0A0A6P6P4</accession>
<dbReference type="Proteomes" id="UP000030428">
    <property type="component" value="Unassembled WGS sequence"/>
</dbReference>
<dbReference type="SMART" id="SM00960">
    <property type="entry name" value="Robl_LC7"/>
    <property type="match status" value="1"/>
</dbReference>
<sequence length="122" mass="12980">MASRIEKLNSILRDLQLDVSDIEAGALVSEDGLLLASALPPNVDPDNIGGVVALLIQLADRAVTELQQGNLERLIIQSENGYSLVSKAPKNTFIVVLARKGSTLGMLLMKIDGAVAQISKIM</sequence>
<evidence type="ECO:0000259" key="1">
    <source>
        <dbReference type="SMART" id="SM00960"/>
    </source>
</evidence>
<dbReference type="InterPro" id="IPR004942">
    <property type="entry name" value="Roadblock/LAMTOR2_dom"/>
</dbReference>
<protein>
    <recommendedName>
        <fullName evidence="1">Roadblock/LAMTOR2 domain-containing protein</fullName>
    </recommendedName>
</protein>
<comment type="caution">
    <text evidence="2">The sequence shown here is derived from an EMBL/GenBank/DDBJ whole genome shotgun (WGS) entry which is preliminary data.</text>
</comment>
<evidence type="ECO:0000313" key="3">
    <source>
        <dbReference type="Proteomes" id="UP000030428"/>
    </source>
</evidence>
<reference evidence="2 3" key="1">
    <citation type="journal article" date="2016" name="Front. Microbiol.">
        <title>Single-Cell (Meta-)Genomics of a Dimorphic Candidatus Thiomargarita nelsonii Reveals Genomic Plasticity.</title>
        <authorList>
            <person name="Flood B.E."/>
            <person name="Fliss P."/>
            <person name="Jones D.S."/>
            <person name="Dick G.J."/>
            <person name="Jain S."/>
            <person name="Kaster A.K."/>
            <person name="Winkel M."/>
            <person name="Mussmann M."/>
            <person name="Bailey J."/>
        </authorList>
    </citation>
    <scope>NUCLEOTIDE SEQUENCE [LARGE SCALE GENOMIC DNA]</scope>
    <source>
        <strain evidence="2">Hydrate Ridge</strain>
    </source>
</reference>
<feature type="domain" description="Roadblock/LAMTOR2" evidence="1">
    <location>
        <begin position="9"/>
        <end position="98"/>
    </location>
</feature>
<dbReference type="SUPFAM" id="SSF103196">
    <property type="entry name" value="Roadblock/LC7 domain"/>
    <property type="match status" value="1"/>
</dbReference>
<dbReference type="Gene3D" id="3.30.450.30">
    <property type="entry name" value="Dynein light chain 2a, cytoplasmic"/>
    <property type="match status" value="1"/>
</dbReference>
<gene>
    <name evidence="2" type="ORF">PN36_04760</name>
</gene>
<dbReference type="EMBL" id="JSZA02000013">
    <property type="protein sequence ID" value="KHD05979.1"/>
    <property type="molecule type" value="Genomic_DNA"/>
</dbReference>
<keyword evidence="3" id="KW-1185">Reference proteome</keyword>
<name>A0A0A6P6P4_9GAMM</name>
<dbReference type="AlphaFoldDB" id="A0A0A6P6P4"/>
<proteinExistence type="predicted"/>
<evidence type="ECO:0000313" key="2">
    <source>
        <dbReference type="EMBL" id="KHD05979.1"/>
    </source>
</evidence>
<dbReference type="Pfam" id="PF03259">
    <property type="entry name" value="Robl_LC7"/>
    <property type="match status" value="1"/>
</dbReference>